<reference evidence="3" key="1">
    <citation type="journal article" date="2020" name="Stud. Mycol.">
        <title>101 Dothideomycetes genomes: a test case for predicting lifestyles and emergence of pathogens.</title>
        <authorList>
            <person name="Haridas S."/>
            <person name="Albert R."/>
            <person name="Binder M."/>
            <person name="Bloem J."/>
            <person name="Labutti K."/>
            <person name="Salamov A."/>
            <person name="Andreopoulos B."/>
            <person name="Baker S."/>
            <person name="Barry K."/>
            <person name="Bills G."/>
            <person name="Bluhm B."/>
            <person name="Cannon C."/>
            <person name="Castanera R."/>
            <person name="Culley D."/>
            <person name="Daum C."/>
            <person name="Ezra D."/>
            <person name="Gonzalez J."/>
            <person name="Henrissat B."/>
            <person name="Kuo A."/>
            <person name="Liang C."/>
            <person name="Lipzen A."/>
            <person name="Lutzoni F."/>
            <person name="Magnuson J."/>
            <person name="Mondo S."/>
            <person name="Nolan M."/>
            <person name="Ohm R."/>
            <person name="Pangilinan J."/>
            <person name="Park H.-J."/>
            <person name="Ramirez L."/>
            <person name="Alfaro M."/>
            <person name="Sun H."/>
            <person name="Tritt A."/>
            <person name="Yoshinaga Y."/>
            <person name="Zwiers L.-H."/>
            <person name="Turgeon B."/>
            <person name="Goodwin S."/>
            <person name="Spatafora J."/>
            <person name="Crous P."/>
            <person name="Grigoriev I."/>
        </authorList>
    </citation>
    <scope>NUCLEOTIDE SEQUENCE</scope>
    <source>
        <strain evidence="3">CBS 379.55</strain>
    </source>
</reference>
<dbReference type="GO" id="GO:0005737">
    <property type="term" value="C:cytoplasm"/>
    <property type="evidence" value="ECO:0007669"/>
    <property type="project" value="TreeGrafter"/>
</dbReference>
<organism evidence="3 4">
    <name type="scientific">Westerdykella ornata</name>
    <dbReference type="NCBI Taxonomy" id="318751"/>
    <lineage>
        <taxon>Eukaryota</taxon>
        <taxon>Fungi</taxon>
        <taxon>Dikarya</taxon>
        <taxon>Ascomycota</taxon>
        <taxon>Pezizomycotina</taxon>
        <taxon>Dothideomycetes</taxon>
        <taxon>Pleosporomycetidae</taxon>
        <taxon>Pleosporales</taxon>
        <taxon>Sporormiaceae</taxon>
        <taxon>Westerdykella</taxon>
    </lineage>
</organism>
<feature type="domain" description="NAD(P)-binding" evidence="2">
    <location>
        <begin position="9"/>
        <end position="81"/>
    </location>
</feature>
<keyword evidence="4" id="KW-1185">Reference proteome</keyword>
<dbReference type="EMBL" id="ML986487">
    <property type="protein sequence ID" value="KAF2278880.1"/>
    <property type="molecule type" value="Genomic_DNA"/>
</dbReference>
<dbReference type="GO" id="GO:0004029">
    <property type="term" value="F:aldehyde dehydrogenase (NAD+) activity"/>
    <property type="evidence" value="ECO:0007669"/>
    <property type="project" value="TreeGrafter"/>
</dbReference>
<dbReference type="InterPro" id="IPR051783">
    <property type="entry name" value="NAD(P)-dependent_oxidoreduct"/>
</dbReference>
<evidence type="ECO:0000313" key="3">
    <source>
        <dbReference type="EMBL" id="KAF2278880.1"/>
    </source>
</evidence>
<evidence type="ECO:0000259" key="2">
    <source>
        <dbReference type="Pfam" id="PF13460"/>
    </source>
</evidence>
<evidence type="ECO:0000313" key="4">
    <source>
        <dbReference type="Proteomes" id="UP000800097"/>
    </source>
</evidence>
<accession>A0A6A6JQG1</accession>
<dbReference type="Pfam" id="PF01370">
    <property type="entry name" value="Epimerase"/>
    <property type="match status" value="1"/>
</dbReference>
<evidence type="ECO:0000259" key="1">
    <source>
        <dbReference type="Pfam" id="PF01370"/>
    </source>
</evidence>
<dbReference type="AlphaFoldDB" id="A0A6A6JQG1"/>
<dbReference type="InterPro" id="IPR016040">
    <property type="entry name" value="NAD(P)-bd_dom"/>
</dbReference>
<proteinExistence type="predicted"/>
<dbReference type="Pfam" id="PF13460">
    <property type="entry name" value="NAD_binding_10"/>
    <property type="match status" value="1"/>
</dbReference>
<dbReference type="Proteomes" id="UP000800097">
    <property type="component" value="Unassembled WGS sequence"/>
</dbReference>
<sequence length="339" mass="37032">MGPKLFLTGGTGYIGGSVLHTIVTSHPEYDVTVLLRNVPTSFSDRYPNVKIVRGDFDSFDTLAQAASEADVVVRCGSSNHEASLDALIAGLLRRSTPGFLIHLSGTGIVSDYYVEDQLGRLNPKVWSDLHDVDTISSLPDYALHRNTEKILFDAIAEHGDKVNIAIMCPPGIYGKGLGPGKTKSAFVPCLVNEAKKYGRVFYYNEGANTSSWVHIQDLMQVYLRVIEAAAAGGEGATWGKEGYYFTGSQEVAHIDIVKAAGDILKKHGVIENPKPIQIDLKTLDGMLPHPRFPYLARYMFAANSRTRPERAKKLFGYSPSGPGLLESLEEDILVELESS</sequence>
<dbReference type="PANTHER" id="PTHR48079:SF6">
    <property type="entry name" value="NAD(P)-BINDING DOMAIN-CONTAINING PROTEIN-RELATED"/>
    <property type="match status" value="1"/>
</dbReference>
<dbReference type="RefSeq" id="XP_033656419.1">
    <property type="nucleotide sequence ID" value="XM_033800177.1"/>
</dbReference>
<dbReference type="InterPro" id="IPR036291">
    <property type="entry name" value="NAD(P)-bd_dom_sf"/>
</dbReference>
<dbReference type="OrthoDB" id="2130169at2759"/>
<dbReference type="GeneID" id="54553352"/>
<gene>
    <name evidence="3" type="ORF">EI97DRAFT_448687</name>
</gene>
<feature type="domain" description="NAD-dependent epimerase/dehydratase" evidence="1">
    <location>
        <begin position="140"/>
        <end position="235"/>
    </location>
</feature>
<dbReference type="SUPFAM" id="SSF51735">
    <property type="entry name" value="NAD(P)-binding Rossmann-fold domains"/>
    <property type="match status" value="1"/>
</dbReference>
<dbReference type="PANTHER" id="PTHR48079">
    <property type="entry name" value="PROTEIN YEEZ"/>
    <property type="match status" value="1"/>
</dbReference>
<dbReference type="InterPro" id="IPR001509">
    <property type="entry name" value="Epimerase_deHydtase"/>
</dbReference>
<name>A0A6A6JQG1_WESOR</name>
<dbReference type="Gene3D" id="3.40.50.720">
    <property type="entry name" value="NAD(P)-binding Rossmann-like Domain"/>
    <property type="match status" value="1"/>
</dbReference>
<protein>
    <submittedName>
        <fullName evidence="3">NAD(P)-binding protein</fullName>
    </submittedName>
</protein>